<proteinExistence type="predicted"/>
<reference evidence="1" key="1">
    <citation type="journal article" date="2020" name="Stud. Mycol.">
        <title>101 Dothideomycetes genomes: a test case for predicting lifestyles and emergence of pathogens.</title>
        <authorList>
            <person name="Haridas S."/>
            <person name="Albert R."/>
            <person name="Binder M."/>
            <person name="Bloem J."/>
            <person name="Labutti K."/>
            <person name="Salamov A."/>
            <person name="Andreopoulos B."/>
            <person name="Baker S."/>
            <person name="Barry K."/>
            <person name="Bills G."/>
            <person name="Bluhm B."/>
            <person name="Cannon C."/>
            <person name="Castanera R."/>
            <person name="Culley D."/>
            <person name="Daum C."/>
            <person name="Ezra D."/>
            <person name="Gonzalez J."/>
            <person name="Henrissat B."/>
            <person name="Kuo A."/>
            <person name="Liang C."/>
            <person name="Lipzen A."/>
            <person name="Lutzoni F."/>
            <person name="Magnuson J."/>
            <person name="Mondo S."/>
            <person name="Nolan M."/>
            <person name="Ohm R."/>
            <person name="Pangilinan J."/>
            <person name="Park H.-J."/>
            <person name="Ramirez L."/>
            <person name="Alfaro M."/>
            <person name="Sun H."/>
            <person name="Tritt A."/>
            <person name="Yoshinaga Y."/>
            <person name="Zwiers L.-H."/>
            <person name="Turgeon B."/>
            <person name="Goodwin S."/>
            <person name="Spatafora J."/>
            <person name="Crous P."/>
            <person name="Grigoriev I."/>
        </authorList>
    </citation>
    <scope>NUCLEOTIDE SEQUENCE</scope>
    <source>
        <strain evidence="1">CBS 207.26</strain>
    </source>
</reference>
<accession>A0A6A6DFP1</accession>
<evidence type="ECO:0000313" key="2">
    <source>
        <dbReference type="Proteomes" id="UP000800200"/>
    </source>
</evidence>
<dbReference type="Proteomes" id="UP000800200">
    <property type="component" value="Unassembled WGS sequence"/>
</dbReference>
<protein>
    <submittedName>
        <fullName evidence="1">Uncharacterized protein</fullName>
    </submittedName>
</protein>
<organism evidence="1 2">
    <name type="scientific">Zopfia rhizophila CBS 207.26</name>
    <dbReference type="NCBI Taxonomy" id="1314779"/>
    <lineage>
        <taxon>Eukaryota</taxon>
        <taxon>Fungi</taxon>
        <taxon>Dikarya</taxon>
        <taxon>Ascomycota</taxon>
        <taxon>Pezizomycotina</taxon>
        <taxon>Dothideomycetes</taxon>
        <taxon>Dothideomycetes incertae sedis</taxon>
        <taxon>Zopfiaceae</taxon>
        <taxon>Zopfia</taxon>
    </lineage>
</organism>
<gene>
    <name evidence="1" type="ORF">K469DRAFT_335587</name>
</gene>
<keyword evidence="2" id="KW-1185">Reference proteome</keyword>
<name>A0A6A6DFP1_9PEZI</name>
<dbReference type="AlphaFoldDB" id="A0A6A6DFP1"/>
<dbReference type="EMBL" id="ML994676">
    <property type="protein sequence ID" value="KAF2178314.1"/>
    <property type="molecule type" value="Genomic_DNA"/>
</dbReference>
<evidence type="ECO:0000313" key="1">
    <source>
        <dbReference type="EMBL" id="KAF2178314.1"/>
    </source>
</evidence>
<sequence length="157" mass="17204">MEEWHCQIGISGGSDDTYPAAPWAGCTEQTSFDGRARNGGGVSGLQARIQSILLTARFAWSRGSRNDRARCLTGPEGSGRFAPERRVSRPRAVDLLLASCLRGYFSNSVCQPIFAKPDRLGFERDVAFVLGHAAHCKVVLQQRMMLLKFKVRSACVG</sequence>